<dbReference type="PANTHER" id="PTHR17408:SF0">
    <property type="entry name" value="HISTONE RNA HAIRPIN-BINDING PROTEIN"/>
    <property type="match status" value="1"/>
</dbReference>
<gene>
    <name evidence="5" type="primary">SLBP</name>
    <name evidence="7" type="synonym">LOC105227550</name>
</gene>
<dbReference type="Proteomes" id="UP001652620">
    <property type="component" value="Chromosome 2"/>
</dbReference>
<dbReference type="InterPro" id="IPR038294">
    <property type="entry name" value="SLBP_RNA_bind_sf"/>
</dbReference>
<dbReference type="KEGG" id="bdr:105227550"/>
<dbReference type="AlphaFoldDB" id="A0A034WKP2"/>
<dbReference type="PANTHER" id="PTHR17408">
    <property type="entry name" value="HISTONE RNA HAIRPIN-BINDING PROTEIN"/>
    <property type="match status" value="1"/>
</dbReference>
<dbReference type="GeneID" id="105227550"/>
<name>A0A034WKP2_BACDO</name>
<accession>A0A034WKP2</accession>
<dbReference type="FunFam" id="1.10.8.1120:FF:000001">
    <property type="entry name" value="Histone RNA hairpin-binding protein-like"/>
    <property type="match status" value="1"/>
</dbReference>
<evidence type="ECO:0000256" key="3">
    <source>
        <dbReference type="SAM" id="MobiDB-lite"/>
    </source>
</evidence>
<dbReference type="Gene3D" id="1.10.8.1120">
    <property type="entry name" value="Histone RNA hairpin-binding protein RNA-binding domain"/>
    <property type="match status" value="1"/>
</dbReference>
<evidence type="ECO:0000313" key="7">
    <source>
        <dbReference type="RefSeq" id="XP_011205246.1"/>
    </source>
</evidence>
<keyword evidence="2" id="KW-0694">RNA-binding</keyword>
<sequence>MLCSKMSVDKSPLRKSVGESSLNSSSSSFRGCWAEEMQEQDNHAQQQSFNSSGEMSSKNDNEDVNKSKHSVSQEREISLEFIDGVNEEKFERLVKEDKIKTPFKRRYSQTPSNGSRSDSPNDSNSDNSAGGDAGDFKRTTNQVNDQHDIQKRLRYNSYGSNTSSNKGKQVEDDPVILARRQKQIEYGKNTVAYERYIEMVPIRQRTRSHPRTPNKYGKYSRRTFDGLIKVWRKQLHYYDPEPAAGTAGAADDDDDDSD</sequence>
<evidence type="ECO:0000256" key="1">
    <source>
        <dbReference type="ARBA" id="ARBA00006151"/>
    </source>
</evidence>
<feature type="compositionally biased region" description="Polar residues" evidence="3">
    <location>
        <begin position="43"/>
        <end position="56"/>
    </location>
</feature>
<evidence type="ECO:0000313" key="5">
    <source>
        <dbReference type="EMBL" id="JAC54353.1"/>
    </source>
</evidence>
<feature type="compositionally biased region" description="Polar residues" evidence="3">
    <location>
        <begin position="157"/>
        <end position="167"/>
    </location>
</feature>
<evidence type="ECO:0000259" key="4">
    <source>
        <dbReference type="Pfam" id="PF15247"/>
    </source>
</evidence>
<dbReference type="CTD" id="7884"/>
<feature type="compositionally biased region" description="Basic and acidic residues" evidence="3">
    <location>
        <begin position="86"/>
        <end position="100"/>
    </location>
</feature>
<dbReference type="GO" id="GO:0051028">
    <property type="term" value="P:mRNA transport"/>
    <property type="evidence" value="ECO:0007669"/>
    <property type="project" value="TreeGrafter"/>
</dbReference>
<keyword evidence="6" id="KW-1185">Reference proteome</keyword>
<proteinExistence type="inferred from homology"/>
<dbReference type="GO" id="GO:0006398">
    <property type="term" value="P:mRNA 3'-end processing by stem-loop binding and cleavage"/>
    <property type="evidence" value="ECO:0007669"/>
    <property type="project" value="TreeGrafter"/>
</dbReference>
<feature type="compositionally biased region" description="Basic and acidic residues" evidence="3">
    <location>
        <begin position="57"/>
        <end position="78"/>
    </location>
</feature>
<dbReference type="EMBL" id="GAKP01004599">
    <property type="protein sequence ID" value="JAC54353.1"/>
    <property type="molecule type" value="Transcribed_RNA"/>
</dbReference>
<evidence type="ECO:0000313" key="6">
    <source>
        <dbReference type="Proteomes" id="UP001652620"/>
    </source>
</evidence>
<dbReference type="GO" id="GO:0071207">
    <property type="term" value="F:histone pre-mRNA stem-loop binding"/>
    <property type="evidence" value="ECO:0007669"/>
    <property type="project" value="TreeGrafter"/>
</dbReference>
<dbReference type="GO" id="GO:0003729">
    <property type="term" value="F:mRNA binding"/>
    <property type="evidence" value="ECO:0007669"/>
    <property type="project" value="InterPro"/>
</dbReference>
<dbReference type="GO" id="GO:0071204">
    <property type="term" value="C:histone pre-mRNA 3'end processing complex"/>
    <property type="evidence" value="ECO:0007669"/>
    <property type="project" value="TreeGrafter"/>
</dbReference>
<dbReference type="RefSeq" id="XP_011205246.2">
    <property type="nucleotide sequence ID" value="XM_011206944.4"/>
</dbReference>
<dbReference type="OrthoDB" id="265795at2759"/>
<reference evidence="7" key="2">
    <citation type="submission" date="2022-04" db="UniProtKB">
        <authorList>
            <consortium name="RefSeq"/>
        </authorList>
    </citation>
    <scope>IDENTIFICATION</scope>
    <source>
        <strain evidence="7">Punador</strain>
    </source>
</reference>
<reference evidence="5" key="1">
    <citation type="journal article" date="2014" name="BMC Genomics">
        <title>Characterizing the developmental transcriptome of the oriental fruit fly, Bactrocera dorsalis (Diptera: Tephritidae) through comparative genomic analysis with Drosophila melanogaster utilizing modENCODE datasets.</title>
        <authorList>
            <person name="Geib S.M."/>
            <person name="Calla B."/>
            <person name="Hall B."/>
            <person name="Hou S."/>
            <person name="Manoukis N.C."/>
        </authorList>
    </citation>
    <scope>NUCLEOTIDE SEQUENCE</scope>
    <source>
        <strain evidence="5">Punador</strain>
    </source>
</reference>
<dbReference type="Pfam" id="PF15247">
    <property type="entry name" value="SLBP_RNA_bind"/>
    <property type="match status" value="1"/>
</dbReference>
<evidence type="ECO:0000256" key="2">
    <source>
        <dbReference type="ARBA" id="ARBA00022884"/>
    </source>
</evidence>
<dbReference type="InterPro" id="IPR029344">
    <property type="entry name" value="SLBP_RNA_bind"/>
</dbReference>
<dbReference type="InterPro" id="IPR026502">
    <property type="entry name" value="SLBP1/SLBP2"/>
</dbReference>
<dbReference type="GO" id="GO:0005737">
    <property type="term" value="C:cytoplasm"/>
    <property type="evidence" value="ECO:0007669"/>
    <property type="project" value="TreeGrafter"/>
</dbReference>
<feature type="region of interest" description="Disordered" evidence="3">
    <location>
        <begin position="1"/>
        <end position="174"/>
    </location>
</feature>
<organism evidence="5">
    <name type="scientific">Bactrocera dorsalis</name>
    <name type="common">Oriental fruit fly</name>
    <name type="synonym">Dacus dorsalis</name>
    <dbReference type="NCBI Taxonomy" id="27457"/>
    <lineage>
        <taxon>Eukaryota</taxon>
        <taxon>Metazoa</taxon>
        <taxon>Ecdysozoa</taxon>
        <taxon>Arthropoda</taxon>
        <taxon>Hexapoda</taxon>
        <taxon>Insecta</taxon>
        <taxon>Pterygota</taxon>
        <taxon>Neoptera</taxon>
        <taxon>Endopterygota</taxon>
        <taxon>Diptera</taxon>
        <taxon>Brachycera</taxon>
        <taxon>Muscomorpha</taxon>
        <taxon>Tephritoidea</taxon>
        <taxon>Tephritidae</taxon>
        <taxon>Bactrocera</taxon>
        <taxon>Bactrocera</taxon>
    </lineage>
</organism>
<feature type="compositionally biased region" description="Low complexity" evidence="3">
    <location>
        <begin position="111"/>
        <end position="130"/>
    </location>
</feature>
<feature type="compositionally biased region" description="Low complexity" evidence="3">
    <location>
        <begin position="18"/>
        <end position="28"/>
    </location>
</feature>
<feature type="domain" description="Histone RNA hairpin-binding protein RNA-binding" evidence="4">
    <location>
        <begin position="173"/>
        <end position="240"/>
    </location>
</feature>
<protein>
    <submittedName>
        <fullName evidence="5 7">Histone RNA hairpin-binding protein</fullName>
    </submittedName>
</protein>
<dbReference type="RefSeq" id="XP_011205246.1">
    <property type="nucleotide sequence ID" value="XM_011206944.3"/>
</dbReference>
<dbReference type="GO" id="GO:0007076">
    <property type="term" value="P:mitotic chromosome condensation"/>
    <property type="evidence" value="ECO:0007669"/>
    <property type="project" value="UniProtKB-ARBA"/>
</dbReference>
<comment type="similarity">
    <text evidence="1">Belongs to the SLBP family.</text>
</comment>